<name>A0A016TT15_9BILA</name>
<accession>A0A016TT15</accession>
<proteinExistence type="predicted"/>
<evidence type="ECO:0000313" key="2">
    <source>
        <dbReference type="Proteomes" id="UP000024635"/>
    </source>
</evidence>
<reference evidence="2" key="1">
    <citation type="journal article" date="2015" name="Nat. Genet.">
        <title>The genome and transcriptome of the zoonotic hookworm Ancylostoma ceylanicum identify infection-specific gene families.</title>
        <authorList>
            <person name="Schwarz E.M."/>
            <person name="Hu Y."/>
            <person name="Antoshechkin I."/>
            <person name="Miller M.M."/>
            <person name="Sternberg P.W."/>
            <person name="Aroian R.V."/>
        </authorList>
    </citation>
    <scope>NUCLEOTIDE SEQUENCE</scope>
    <source>
        <strain evidence="2">HY135</strain>
    </source>
</reference>
<gene>
    <name evidence="1" type="primary">Acey_s0078.g1218</name>
    <name evidence="1" type="ORF">Y032_0078g1218</name>
</gene>
<protein>
    <submittedName>
        <fullName evidence="1">Uncharacterized protein</fullName>
    </submittedName>
</protein>
<organism evidence="1 2">
    <name type="scientific">Ancylostoma ceylanicum</name>
    <dbReference type="NCBI Taxonomy" id="53326"/>
    <lineage>
        <taxon>Eukaryota</taxon>
        <taxon>Metazoa</taxon>
        <taxon>Ecdysozoa</taxon>
        <taxon>Nematoda</taxon>
        <taxon>Chromadorea</taxon>
        <taxon>Rhabditida</taxon>
        <taxon>Rhabditina</taxon>
        <taxon>Rhabditomorpha</taxon>
        <taxon>Strongyloidea</taxon>
        <taxon>Ancylostomatidae</taxon>
        <taxon>Ancylostomatinae</taxon>
        <taxon>Ancylostoma</taxon>
    </lineage>
</organism>
<sequence length="86" mass="9517">MGERTKPPISLSFASIRLNDLSDDYGFGDDGDTTVVDDDVVEEAQEASTGSCLQKHRYREESNQGLVCGKQTTTEPTLLRMLVIQH</sequence>
<keyword evidence="2" id="KW-1185">Reference proteome</keyword>
<dbReference type="AlphaFoldDB" id="A0A016TT15"/>
<comment type="caution">
    <text evidence="1">The sequence shown here is derived from an EMBL/GenBank/DDBJ whole genome shotgun (WGS) entry which is preliminary data.</text>
</comment>
<dbReference type="Proteomes" id="UP000024635">
    <property type="component" value="Unassembled WGS sequence"/>
</dbReference>
<evidence type="ECO:0000313" key="1">
    <source>
        <dbReference type="EMBL" id="EYC06159.1"/>
    </source>
</evidence>
<dbReference type="EMBL" id="JARK01001414">
    <property type="protein sequence ID" value="EYC06159.1"/>
    <property type="molecule type" value="Genomic_DNA"/>
</dbReference>